<feature type="region of interest" description="Disordered" evidence="11">
    <location>
        <begin position="629"/>
        <end position="664"/>
    </location>
</feature>
<comment type="caution">
    <text evidence="14">The sequence shown here is derived from an EMBL/GenBank/DDBJ whole genome shotgun (WGS) entry which is preliminary data.</text>
</comment>
<feature type="transmembrane region" description="Helical" evidence="12">
    <location>
        <begin position="266"/>
        <end position="286"/>
    </location>
</feature>
<evidence type="ECO:0000256" key="4">
    <source>
        <dbReference type="ARBA" id="ARBA00022989"/>
    </source>
</evidence>
<dbReference type="Pfam" id="PF00001">
    <property type="entry name" value="7tm_1"/>
    <property type="match status" value="1"/>
</dbReference>
<keyword evidence="4 12" id="KW-1133">Transmembrane helix</keyword>
<comment type="subcellular location">
    <subcellularLocation>
        <location evidence="1">Cell membrane</location>
        <topology evidence="1">Multi-pass membrane protein</topology>
    </subcellularLocation>
</comment>
<dbReference type="Gene3D" id="1.20.1070.10">
    <property type="entry name" value="Rhodopsin 7-helix transmembrane proteins"/>
    <property type="match status" value="1"/>
</dbReference>
<evidence type="ECO:0000313" key="14">
    <source>
        <dbReference type="EMBL" id="PWA27871.1"/>
    </source>
</evidence>
<dbReference type="PROSITE" id="PS50262">
    <property type="entry name" value="G_PROTEIN_RECEP_F1_2"/>
    <property type="match status" value="1"/>
</dbReference>
<evidence type="ECO:0000256" key="8">
    <source>
        <dbReference type="ARBA" id="ARBA00023170"/>
    </source>
</evidence>
<dbReference type="AlphaFoldDB" id="A0A315VWU3"/>
<evidence type="ECO:0000256" key="2">
    <source>
        <dbReference type="ARBA" id="ARBA00022475"/>
    </source>
</evidence>
<keyword evidence="9 10" id="KW-0807">Transducer</keyword>
<evidence type="ECO:0000256" key="6">
    <source>
        <dbReference type="ARBA" id="ARBA00023136"/>
    </source>
</evidence>
<dbReference type="SUPFAM" id="SSF81321">
    <property type="entry name" value="Family A G protein-coupled receptor-like"/>
    <property type="match status" value="1"/>
</dbReference>
<feature type="domain" description="G-protein coupled receptors family 1 profile" evidence="13">
    <location>
        <begin position="245"/>
        <end position="455"/>
    </location>
</feature>
<keyword evidence="2" id="KW-1003">Cell membrane</keyword>
<dbReference type="PANTHER" id="PTHR24248:SF199">
    <property type="entry name" value="IP13425P-RELATED"/>
    <property type="match status" value="1"/>
</dbReference>
<dbReference type="PROSITE" id="PS00237">
    <property type="entry name" value="G_PROTEIN_RECEP_F1_1"/>
    <property type="match status" value="1"/>
</dbReference>
<dbReference type="PRINTS" id="PR00237">
    <property type="entry name" value="GPCRRHODOPSN"/>
</dbReference>
<evidence type="ECO:0000256" key="12">
    <source>
        <dbReference type="SAM" id="Phobius"/>
    </source>
</evidence>
<keyword evidence="5 10" id="KW-0297">G-protein coupled receptor</keyword>
<dbReference type="SMART" id="SM01381">
    <property type="entry name" value="7TM_GPCR_Srsx"/>
    <property type="match status" value="1"/>
</dbReference>
<keyword evidence="6 12" id="KW-0472">Membrane</keyword>
<proteinExistence type="inferred from homology"/>
<dbReference type="GO" id="GO:0043410">
    <property type="term" value="P:positive regulation of MAPK cascade"/>
    <property type="evidence" value="ECO:0007669"/>
    <property type="project" value="TreeGrafter"/>
</dbReference>
<comment type="similarity">
    <text evidence="10">Belongs to the G-protein coupled receptor 1 family.</text>
</comment>
<gene>
    <name evidence="14" type="ORF">CCH79_00000277</name>
</gene>
<feature type="transmembrane region" description="Helical" evidence="12">
    <location>
        <begin position="236"/>
        <end position="257"/>
    </location>
</feature>
<dbReference type="PANTHER" id="PTHR24248">
    <property type="entry name" value="ADRENERGIC RECEPTOR-RELATED G-PROTEIN COUPLED RECEPTOR"/>
    <property type="match status" value="1"/>
</dbReference>
<evidence type="ECO:0000313" key="15">
    <source>
        <dbReference type="Proteomes" id="UP000250572"/>
    </source>
</evidence>
<name>A0A315VWU3_GAMAF</name>
<dbReference type="EMBL" id="NHOQ01001000">
    <property type="protein sequence ID" value="PWA27871.1"/>
    <property type="molecule type" value="Genomic_DNA"/>
</dbReference>
<dbReference type="GO" id="GO:0004930">
    <property type="term" value="F:G protein-coupled receptor activity"/>
    <property type="evidence" value="ECO:0007669"/>
    <property type="project" value="UniProtKB-KW"/>
</dbReference>
<organism evidence="14 15">
    <name type="scientific">Gambusia affinis</name>
    <name type="common">Western mosquitofish</name>
    <name type="synonym">Heterandria affinis</name>
    <dbReference type="NCBI Taxonomy" id="33528"/>
    <lineage>
        <taxon>Eukaryota</taxon>
        <taxon>Metazoa</taxon>
        <taxon>Chordata</taxon>
        <taxon>Craniata</taxon>
        <taxon>Vertebrata</taxon>
        <taxon>Euteleostomi</taxon>
        <taxon>Actinopterygii</taxon>
        <taxon>Neopterygii</taxon>
        <taxon>Teleostei</taxon>
        <taxon>Neoteleostei</taxon>
        <taxon>Acanthomorphata</taxon>
        <taxon>Ovalentaria</taxon>
        <taxon>Atherinomorphae</taxon>
        <taxon>Cyprinodontiformes</taxon>
        <taxon>Poeciliidae</taxon>
        <taxon>Poeciliinae</taxon>
        <taxon>Gambusia</taxon>
    </lineage>
</organism>
<evidence type="ECO:0000256" key="7">
    <source>
        <dbReference type="ARBA" id="ARBA00023157"/>
    </source>
</evidence>
<evidence type="ECO:0000256" key="10">
    <source>
        <dbReference type="RuleBase" id="RU000688"/>
    </source>
</evidence>
<feature type="compositionally biased region" description="Basic and acidic residues" evidence="11">
    <location>
        <begin position="650"/>
        <end position="660"/>
    </location>
</feature>
<evidence type="ECO:0000256" key="9">
    <source>
        <dbReference type="ARBA" id="ARBA00023224"/>
    </source>
</evidence>
<evidence type="ECO:0000256" key="1">
    <source>
        <dbReference type="ARBA" id="ARBA00004651"/>
    </source>
</evidence>
<keyword evidence="8 10" id="KW-0675">Receptor</keyword>
<dbReference type="InterPro" id="IPR017452">
    <property type="entry name" value="GPCR_Rhodpsn_7TM"/>
</dbReference>
<evidence type="ECO:0000256" key="11">
    <source>
        <dbReference type="SAM" id="MobiDB-lite"/>
    </source>
</evidence>
<sequence>MLTSKKSDTECLNPDLSRAQHITRRTTTNRITFGKAILAVENLAPKRLVSRRSSISQRESNDQHGCFRQTYVKHIESPIEQQQGRGQHPEEQGQGYSLYGCMYYSFWCNFMYHCWFNELTISWQVINAATCVAKPDVTHSVCNAAVMRPGKVLLTHTLVPSYISFGDRQSDGSHPASRCLTSALLRLSLLKHKPFDKKGVGTSSSGHSSFYLCVLFLYAHIRCRYCALCWCGCIQGGGAVVTVCGNLLIIVSVGYFTQLHTPTNSLIVSLAATDLLVGVLVFPFSMAFSLSSCLLHEGFICQVRDIFDISLSTCSILNLCCIAVDRYYAVCRPLTYRTKMTNSTAMAMILASWGISGLIGIGITIAGLTHEPCEENCSTEVLLSSTLGPTFSFYLPALVMLCIYLKIFLVAQRQARKLHINTNSGGTASKRERKATKTLAVVMGVFLICWTPLFVCITLVPFSADPVPVSVIETLNWQTVKHQNTRLKSNGHESKILTCSELKKAKATWIPKFWGLTMVPIPKPQVSPKNGVRTAKLLAITYRTCFSPVWDAFPPTLLLSILYNTTIRMIKFIATIISAGITKASRALDWSQLSQQMVFSRMYSLEGAVEAIVITAMISGAPYPKANPMISMPSVKDTESPVEQQQGRGQHPEEQGQVEKVDEEGSGCAGRRILLVCV</sequence>
<evidence type="ECO:0000259" key="13">
    <source>
        <dbReference type="PROSITE" id="PS50262"/>
    </source>
</evidence>
<feature type="transmembrane region" description="Helical" evidence="12">
    <location>
        <begin position="439"/>
        <end position="462"/>
    </location>
</feature>
<dbReference type="InterPro" id="IPR000276">
    <property type="entry name" value="GPCR_Rhodpsn"/>
</dbReference>
<feature type="transmembrane region" description="Helical" evidence="12">
    <location>
        <begin position="345"/>
        <end position="366"/>
    </location>
</feature>
<evidence type="ECO:0000256" key="5">
    <source>
        <dbReference type="ARBA" id="ARBA00023040"/>
    </source>
</evidence>
<dbReference type="GO" id="GO:0005886">
    <property type="term" value="C:plasma membrane"/>
    <property type="evidence" value="ECO:0007669"/>
    <property type="project" value="UniProtKB-SubCell"/>
</dbReference>
<dbReference type="STRING" id="33528.ENSGAFP00000014012"/>
<keyword evidence="15" id="KW-1185">Reference proteome</keyword>
<dbReference type="Proteomes" id="UP000250572">
    <property type="component" value="Unassembled WGS sequence"/>
</dbReference>
<reference evidence="14 15" key="1">
    <citation type="journal article" date="2018" name="G3 (Bethesda)">
        <title>A High-Quality Reference Genome for the Invasive Mosquitofish Gambusia affinis Using a Chicago Library.</title>
        <authorList>
            <person name="Hoffberg S.L."/>
            <person name="Troendle N.J."/>
            <person name="Glenn T.C."/>
            <person name="Mahmud O."/>
            <person name="Louha S."/>
            <person name="Chalopin D."/>
            <person name="Bennetzen J.L."/>
            <person name="Mauricio R."/>
        </authorList>
    </citation>
    <scope>NUCLEOTIDE SEQUENCE [LARGE SCALE GENOMIC DNA]</scope>
    <source>
        <strain evidence="14">NE01/NJP1002.9</strain>
        <tissue evidence="14">Muscle</tissue>
    </source>
</reference>
<evidence type="ECO:0000256" key="3">
    <source>
        <dbReference type="ARBA" id="ARBA00022692"/>
    </source>
</evidence>
<protein>
    <recommendedName>
        <fullName evidence="13">G-protein coupled receptors family 1 profile domain-containing protein</fullName>
    </recommendedName>
</protein>
<keyword evidence="3 10" id="KW-0812">Transmembrane</keyword>
<accession>A0A315VWU3</accession>
<dbReference type="GO" id="GO:0071880">
    <property type="term" value="P:adenylate cyclase-activating adrenergic receptor signaling pathway"/>
    <property type="evidence" value="ECO:0007669"/>
    <property type="project" value="TreeGrafter"/>
</dbReference>
<feature type="transmembrane region" description="Helical" evidence="12">
    <location>
        <begin position="391"/>
        <end position="411"/>
    </location>
</feature>
<keyword evidence="7" id="KW-1015">Disulfide bond</keyword>